<sequence length="122" mass="13398">MITVPLWRAAHGRTGDKGNRSNISVIAWHADLYAPLVEQITDAAVATRFAHRRPSRVQRHLLPTLHAMNFVLDDVLDGGVNDALNLDSHGKSLSFLLLDMPLVLPASLAPLLRGPHTFSVHN</sequence>
<feature type="domain" description="AtuA-like ferredoxin-fold" evidence="1">
    <location>
        <begin position="4"/>
        <end position="102"/>
    </location>
</feature>
<dbReference type="PANTHER" id="PTHR47708">
    <property type="match status" value="1"/>
</dbReference>
<dbReference type="InterPro" id="IPR056362">
    <property type="entry name" value="AtuA-like_ferredoxin_dom"/>
</dbReference>
<dbReference type="EMBL" id="JAZIBG010000028">
    <property type="protein sequence ID" value="MEF7615063.1"/>
    <property type="molecule type" value="Genomic_DNA"/>
</dbReference>
<dbReference type="AlphaFoldDB" id="A0AAW9QFV7"/>
<dbReference type="PANTHER" id="PTHR47708:SF2">
    <property type="entry name" value="SI:CH73-132F6.5"/>
    <property type="match status" value="1"/>
</dbReference>
<name>A0AAW9QFV7_9BURK</name>
<dbReference type="RefSeq" id="WP_332290168.1">
    <property type="nucleotide sequence ID" value="NZ_JAZIBG010000028.1"/>
</dbReference>
<comment type="caution">
    <text evidence="2">The sequence shown here is derived from an EMBL/GenBank/DDBJ whole genome shotgun (WGS) entry which is preliminary data.</text>
</comment>
<evidence type="ECO:0000313" key="2">
    <source>
        <dbReference type="EMBL" id="MEF7615063.1"/>
    </source>
</evidence>
<organism evidence="2 3">
    <name type="scientific">Aquincola agrisoli</name>
    <dbReference type="NCBI Taxonomy" id="3119538"/>
    <lineage>
        <taxon>Bacteria</taxon>
        <taxon>Pseudomonadati</taxon>
        <taxon>Pseudomonadota</taxon>
        <taxon>Betaproteobacteria</taxon>
        <taxon>Burkholderiales</taxon>
        <taxon>Sphaerotilaceae</taxon>
        <taxon>Aquincola</taxon>
    </lineage>
</organism>
<gene>
    <name evidence="2" type="ORF">V4F39_14175</name>
</gene>
<evidence type="ECO:0000313" key="3">
    <source>
        <dbReference type="Proteomes" id="UP001336250"/>
    </source>
</evidence>
<evidence type="ECO:0000259" key="1">
    <source>
        <dbReference type="Pfam" id="PF23544"/>
    </source>
</evidence>
<reference evidence="2 3" key="1">
    <citation type="submission" date="2024-02" db="EMBL/GenBank/DDBJ databases">
        <title>Genome sequence of Aquincola sp. MAHUQ-54.</title>
        <authorList>
            <person name="Huq M.A."/>
        </authorList>
    </citation>
    <scope>NUCLEOTIDE SEQUENCE [LARGE SCALE GENOMIC DNA]</scope>
    <source>
        <strain evidence="2 3">MAHUQ-54</strain>
    </source>
</reference>
<dbReference type="Pfam" id="PF23544">
    <property type="entry name" value="AtuA_ferredoxin"/>
    <property type="match status" value="1"/>
</dbReference>
<protein>
    <recommendedName>
        <fullName evidence="1">AtuA-like ferredoxin-fold domain-containing protein</fullName>
    </recommendedName>
</protein>
<keyword evidence="3" id="KW-1185">Reference proteome</keyword>
<accession>A0AAW9QFV7</accession>
<dbReference type="Proteomes" id="UP001336250">
    <property type="component" value="Unassembled WGS sequence"/>
</dbReference>
<proteinExistence type="predicted"/>